<dbReference type="RefSeq" id="WP_281487432.1">
    <property type="nucleotide sequence ID" value="NZ_JASATX010000001.1"/>
</dbReference>
<evidence type="ECO:0000313" key="1">
    <source>
        <dbReference type="EMBL" id="MDI2097644.1"/>
    </source>
</evidence>
<comment type="caution">
    <text evidence="1">The sequence shown here is derived from an EMBL/GenBank/DDBJ whole genome shotgun (WGS) entry which is preliminary data.</text>
</comment>
<organism evidence="1 2">
    <name type="scientific">Ruicaihuangia caeni</name>
    <dbReference type="NCBI Taxonomy" id="3042517"/>
    <lineage>
        <taxon>Bacteria</taxon>
        <taxon>Bacillati</taxon>
        <taxon>Actinomycetota</taxon>
        <taxon>Actinomycetes</taxon>
        <taxon>Micrococcales</taxon>
        <taxon>Microbacteriaceae</taxon>
        <taxon>Ruicaihuangia</taxon>
    </lineage>
</organism>
<gene>
    <name evidence="1" type="ORF">QF206_01505</name>
</gene>
<dbReference type="AlphaFoldDB" id="A0AAW6T2U6"/>
<keyword evidence="2" id="KW-1185">Reference proteome</keyword>
<reference evidence="1 2" key="1">
    <citation type="submission" date="2023-04" db="EMBL/GenBank/DDBJ databases">
        <title>Klugiella caeni sp. nov. isolated from the sludge of biochemical tank.</title>
        <authorList>
            <person name="Geng K."/>
        </authorList>
    </citation>
    <scope>NUCLEOTIDE SEQUENCE [LARGE SCALE GENOMIC DNA]</scope>
    <source>
        <strain evidence="1 2">YN-L-19</strain>
    </source>
</reference>
<dbReference type="Proteomes" id="UP001321506">
    <property type="component" value="Unassembled WGS sequence"/>
</dbReference>
<evidence type="ECO:0000313" key="2">
    <source>
        <dbReference type="Proteomes" id="UP001321506"/>
    </source>
</evidence>
<sequence length="132" mass="14201">MERDDTVQEDTSTDPLALARELERSARAVADAVSSFSKPSESTEVLSVLKAAQQTVAAAYAELASWHGRAQLGVHHAGEHDPRDPQNPGWVRAQVALEEAAQYAADAAAALERARSANMSARWFDEISDDGV</sequence>
<accession>A0AAW6T2U6</accession>
<proteinExistence type="predicted"/>
<protein>
    <submittedName>
        <fullName evidence="1">Uncharacterized protein</fullName>
    </submittedName>
</protein>
<name>A0AAW6T2U6_9MICO</name>
<dbReference type="EMBL" id="JASATX010000001">
    <property type="protein sequence ID" value="MDI2097644.1"/>
    <property type="molecule type" value="Genomic_DNA"/>
</dbReference>